<organism evidence="2 3">
    <name type="scientific">Caerostris darwini</name>
    <dbReference type="NCBI Taxonomy" id="1538125"/>
    <lineage>
        <taxon>Eukaryota</taxon>
        <taxon>Metazoa</taxon>
        <taxon>Ecdysozoa</taxon>
        <taxon>Arthropoda</taxon>
        <taxon>Chelicerata</taxon>
        <taxon>Arachnida</taxon>
        <taxon>Araneae</taxon>
        <taxon>Araneomorphae</taxon>
        <taxon>Entelegynae</taxon>
        <taxon>Araneoidea</taxon>
        <taxon>Araneidae</taxon>
        <taxon>Caerostris</taxon>
    </lineage>
</organism>
<evidence type="ECO:0000313" key="2">
    <source>
        <dbReference type="EMBL" id="GIY44055.1"/>
    </source>
</evidence>
<keyword evidence="3" id="KW-1185">Reference proteome</keyword>
<protein>
    <submittedName>
        <fullName evidence="2">Uncharacterized protein</fullName>
    </submittedName>
</protein>
<evidence type="ECO:0000313" key="3">
    <source>
        <dbReference type="Proteomes" id="UP001054837"/>
    </source>
</evidence>
<sequence length="111" mass="12720">MPEHKEEKDGFDWLLFSPYSPNSNVSIVFCPLSLPIPTYLSPLKKSLPYQSDTTERKTSSYEAHHHTTTLPSYNNLAHNITSLTQNSYQPLFRTAPKRAGKNPKRKSLEKE</sequence>
<gene>
    <name evidence="2" type="ORF">CDAR_254771</name>
</gene>
<comment type="caution">
    <text evidence="2">The sequence shown here is derived from an EMBL/GenBank/DDBJ whole genome shotgun (WGS) entry which is preliminary data.</text>
</comment>
<dbReference type="Proteomes" id="UP001054837">
    <property type="component" value="Unassembled WGS sequence"/>
</dbReference>
<feature type="compositionally biased region" description="Basic residues" evidence="1">
    <location>
        <begin position="95"/>
        <end position="105"/>
    </location>
</feature>
<reference evidence="2 3" key="1">
    <citation type="submission" date="2021-06" db="EMBL/GenBank/DDBJ databases">
        <title>Caerostris darwini draft genome.</title>
        <authorList>
            <person name="Kono N."/>
            <person name="Arakawa K."/>
        </authorList>
    </citation>
    <scope>NUCLEOTIDE SEQUENCE [LARGE SCALE GENOMIC DNA]</scope>
</reference>
<dbReference type="EMBL" id="BPLQ01009445">
    <property type="protein sequence ID" value="GIY44055.1"/>
    <property type="molecule type" value="Genomic_DNA"/>
</dbReference>
<proteinExistence type="predicted"/>
<dbReference type="AlphaFoldDB" id="A0AAV4TCR3"/>
<evidence type="ECO:0000256" key="1">
    <source>
        <dbReference type="SAM" id="MobiDB-lite"/>
    </source>
</evidence>
<accession>A0AAV4TCR3</accession>
<feature type="region of interest" description="Disordered" evidence="1">
    <location>
        <begin position="87"/>
        <end position="111"/>
    </location>
</feature>
<feature type="region of interest" description="Disordered" evidence="1">
    <location>
        <begin position="49"/>
        <end position="73"/>
    </location>
</feature>
<feature type="compositionally biased region" description="Basic and acidic residues" evidence="1">
    <location>
        <begin position="53"/>
        <end position="65"/>
    </location>
</feature>
<name>A0AAV4TCR3_9ARAC</name>